<dbReference type="Proteomes" id="UP000700596">
    <property type="component" value="Unassembled WGS sequence"/>
</dbReference>
<feature type="signal peptide" evidence="1">
    <location>
        <begin position="1"/>
        <end position="17"/>
    </location>
</feature>
<gene>
    <name evidence="2" type="ORF">B0J11DRAFT_576127</name>
</gene>
<dbReference type="AlphaFoldDB" id="A0A9P9IYE6"/>
<evidence type="ECO:0000256" key="1">
    <source>
        <dbReference type="SAM" id="SignalP"/>
    </source>
</evidence>
<accession>A0A9P9IYE6</accession>
<organism evidence="2 3">
    <name type="scientific">Dendryphion nanum</name>
    <dbReference type="NCBI Taxonomy" id="256645"/>
    <lineage>
        <taxon>Eukaryota</taxon>
        <taxon>Fungi</taxon>
        <taxon>Dikarya</taxon>
        <taxon>Ascomycota</taxon>
        <taxon>Pezizomycotina</taxon>
        <taxon>Dothideomycetes</taxon>
        <taxon>Pleosporomycetidae</taxon>
        <taxon>Pleosporales</taxon>
        <taxon>Torulaceae</taxon>
        <taxon>Dendryphion</taxon>
    </lineage>
</organism>
<sequence>MHSSMILSLLLAVFVTAQSNPNITYLTATALVTKTNNNSAFECWQLTEPFKRSSVPGVSGTQVATVSNNTNFAYTILPPRYDGGIHTAPAVQLVHFLSGIAHLTLPHDDSVDAWILGGVGGLLFAVDTTGTGHRTQYPSDQVTVAITAPFEGGKIPRYTILADGPCVGRQSFT</sequence>
<evidence type="ECO:0000313" key="3">
    <source>
        <dbReference type="Proteomes" id="UP000700596"/>
    </source>
</evidence>
<proteinExistence type="predicted"/>
<reference evidence="2" key="1">
    <citation type="journal article" date="2021" name="Nat. Commun.">
        <title>Genetic determinants of endophytism in the Arabidopsis root mycobiome.</title>
        <authorList>
            <person name="Mesny F."/>
            <person name="Miyauchi S."/>
            <person name="Thiergart T."/>
            <person name="Pickel B."/>
            <person name="Atanasova L."/>
            <person name="Karlsson M."/>
            <person name="Huettel B."/>
            <person name="Barry K.W."/>
            <person name="Haridas S."/>
            <person name="Chen C."/>
            <person name="Bauer D."/>
            <person name="Andreopoulos W."/>
            <person name="Pangilinan J."/>
            <person name="LaButti K."/>
            <person name="Riley R."/>
            <person name="Lipzen A."/>
            <person name="Clum A."/>
            <person name="Drula E."/>
            <person name="Henrissat B."/>
            <person name="Kohler A."/>
            <person name="Grigoriev I.V."/>
            <person name="Martin F.M."/>
            <person name="Hacquard S."/>
        </authorList>
    </citation>
    <scope>NUCLEOTIDE SEQUENCE</scope>
    <source>
        <strain evidence="2">MPI-CAGE-CH-0243</strain>
    </source>
</reference>
<evidence type="ECO:0008006" key="4">
    <source>
        <dbReference type="Google" id="ProtNLM"/>
    </source>
</evidence>
<dbReference type="EMBL" id="JAGMWT010000002">
    <property type="protein sequence ID" value="KAH7135545.1"/>
    <property type="molecule type" value="Genomic_DNA"/>
</dbReference>
<comment type="caution">
    <text evidence="2">The sequence shown here is derived from an EMBL/GenBank/DDBJ whole genome shotgun (WGS) entry which is preliminary data.</text>
</comment>
<keyword evidence="3" id="KW-1185">Reference proteome</keyword>
<protein>
    <recommendedName>
        <fullName evidence="4">Small secreted protein</fullName>
    </recommendedName>
</protein>
<evidence type="ECO:0000313" key="2">
    <source>
        <dbReference type="EMBL" id="KAH7135545.1"/>
    </source>
</evidence>
<keyword evidence="1" id="KW-0732">Signal</keyword>
<feature type="chain" id="PRO_5040131571" description="Small secreted protein" evidence="1">
    <location>
        <begin position="18"/>
        <end position="173"/>
    </location>
</feature>
<name>A0A9P9IYE6_9PLEO</name>
<dbReference type="OrthoDB" id="3223416at2759"/>